<evidence type="ECO:0000313" key="4">
    <source>
        <dbReference type="Proteomes" id="UP001164965"/>
    </source>
</evidence>
<feature type="region of interest" description="Disordered" evidence="1">
    <location>
        <begin position="41"/>
        <end position="60"/>
    </location>
</feature>
<dbReference type="Proteomes" id="UP001164965">
    <property type="component" value="Chromosome"/>
</dbReference>
<accession>A0ABY6P316</accession>
<evidence type="ECO:0000313" key="3">
    <source>
        <dbReference type="EMBL" id="UZJ26049.1"/>
    </source>
</evidence>
<proteinExistence type="predicted"/>
<dbReference type="RefSeq" id="WP_265384153.1">
    <property type="nucleotide sequence ID" value="NZ_CP110615.1"/>
</dbReference>
<reference evidence="3" key="1">
    <citation type="submission" date="2022-10" db="EMBL/GenBank/DDBJ databases">
        <title>Rhodococcus sp.75.</title>
        <authorList>
            <person name="Sun M."/>
        </authorList>
    </citation>
    <scope>NUCLEOTIDE SEQUENCE</scope>
    <source>
        <strain evidence="3">75</strain>
    </source>
</reference>
<gene>
    <name evidence="3" type="ORF">RHODO2019_06350</name>
</gene>
<keyword evidence="4" id="KW-1185">Reference proteome</keyword>
<name>A0ABY6P316_9NOCA</name>
<evidence type="ECO:0000256" key="2">
    <source>
        <dbReference type="SAM" id="Phobius"/>
    </source>
</evidence>
<organism evidence="3 4">
    <name type="scientific">Rhodococcus antarcticus</name>
    <dbReference type="NCBI Taxonomy" id="2987751"/>
    <lineage>
        <taxon>Bacteria</taxon>
        <taxon>Bacillati</taxon>
        <taxon>Actinomycetota</taxon>
        <taxon>Actinomycetes</taxon>
        <taxon>Mycobacteriales</taxon>
        <taxon>Nocardiaceae</taxon>
        <taxon>Rhodococcus</taxon>
    </lineage>
</organism>
<evidence type="ECO:0000256" key="1">
    <source>
        <dbReference type="SAM" id="MobiDB-lite"/>
    </source>
</evidence>
<keyword evidence="2" id="KW-1133">Transmembrane helix</keyword>
<feature type="transmembrane region" description="Helical" evidence="2">
    <location>
        <begin position="6"/>
        <end position="31"/>
    </location>
</feature>
<keyword evidence="2" id="KW-0472">Membrane</keyword>
<keyword evidence="2" id="KW-0812">Transmembrane</keyword>
<sequence length="87" mass="9574">MMNASGSFGLLGFSMMPGVVVVVVLGGIWLYRRLEVGPPQRGALDGSWDASTSSGDPAVSRLRERHTAGDIDDEEYERRLSALTYWR</sequence>
<protein>
    <submittedName>
        <fullName evidence="3">SHOCT domain-containing protein</fullName>
    </submittedName>
</protein>
<dbReference type="EMBL" id="CP110615">
    <property type="protein sequence ID" value="UZJ26049.1"/>
    <property type="molecule type" value="Genomic_DNA"/>
</dbReference>